<dbReference type="InterPro" id="IPR036691">
    <property type="entry name" value="Endo/exonu/phosph_ase_sf"/>
</dbReference>
<keyword evidence="3 7" id="KW-0479">Metal-binding</keyword>
<evidence type="ECO:0000256" key="3">
    <source>
        <dbReference type="ARBA" id="ARBA00022723"/>
    </source>
</evidence>
<dbReference type="STRING" id="695939.SAMN00790413_03210"/>
<dbReference type="SUPFAM" id="SSF56219">
    <property type="entry name" value="DNase I-like"/>
    <property type="match status" value="1"/>
</dbReference>
<dbReference type="AlphaFoldDB" id="A0A1W1VSB0"/>
<comment type="similarity">
    <text evidence="2">Belongs to the DNA repair enzymes AP/ExoA family.</text>
</comment>
<evidence type="ECO:0000256" key="1">
    <source>
        <dbReference type="ARBA" id="ARBA00001936"/>
    </source>
</evidence>
<feature type="domain" description="Endonuclease/exonuclease/phosphatase" evidence="9">
    <location>
        <begin position="8"/>
        <end position="249"/>
    </location>
</feature>
<accession>A0A1W1VSB0</accession>
<feature type="site" description="Interaction with DNA substrate" evidence="8">
    <location>
        <position position="249"/>
    </location>
</feature>
<keyword evidence="4" id="KW-0378">Hydrolase</keyword>
<dbReference type="Proteomes" id="UP000192582">
    <property type="component" value="Unassembled WGS sequence"/>
</dbReference>
<feature type="binding site" evidence="7">
    <location>
        <position position="11"/>
    </location>
    <ligand>
        <name>Mg(2+)</name>
        <dbReference type="ChEBI" id="CHEBI:18420"/>
        <label>1</label>
    </ligand>
</feature>
<evidence type="ECO:0000313" key="10">
    <source>
        <dbReference type="EMBL" id="SMB96229.1"/>
    </source>
</evidence>
<proteinExistence type="inferred from homology"/>
<dbReference type="InterPro" id="IPR020848">
    <property type="entry name" value="AP_endonuclease_F1_CS"/>
</dbReference>
<reference evidence="10 11" key="1">
    <citation type="submission" date="2017-04" db="EMBL/GenBank/DDBJ databases">
        <authorList>
            <person name="Afonso C.L."/>
            <person name="Miller P.J."/>
            <person name="Scott M.A."/>
            <person name="Spackman E."/>
            <person name="Goraichik I."/>
            <person name="Dimitrov K.M."/>
            <person name="Suarez D.L."/>
            <person name="Swayne D.E."/>
        </authorList>
    </citation>
    <scope>NUCLEOTIDE SEQUENCE [LARGE SCALE GENOMIC DNA]</scope>
    <source>
        <strain evidence="10 11">KR-140</strain>
    </source>
</reference>
<evidence type="ECO:0000313" key="11">
    <source>
        <dbReference type="Proteomes" id="UP000192582"/>
    </source>
</evidence>
<evidence type="ECO:0000256" key="4">
    <source>
        <dbReference type="ARBA" id="ARBA00022801"/>
    </source>
</evidence>
<dbReference type="PROSITE" id="PS00728">
    <property type="entry name" value="AP_NUCLEASE_F1_3"/>
    <property type="match status" value="1"/>
</dbReference>
<comment type="cofactor">
    <cofactor evidence="7">
        <name>Mg(2+)</name>
        <dbReference type="ChEBI" id="CHEBI:18420"/>
    </cofactor>
    <cofactor evidence="7">
        <name>Mn(2+)</name>
        <dbReference type="ChEBI" id="CHEBI:29035"/>
    </cofactor>
    <text evidence="7">Probably binds two magnesium or manganese ions per subunit.</text>
</comment>
<feature type="site" description="Transition state stabilizer" evidence="8">
    <location>
        <position position="150"/>
    </location>
</feature>
<feature type="active site" evidence="6">
    <location>
        <position position="107"/>
    </location>
</feature>
<evidence type="ECO:0000259" key="9">
    <source>
        <dbReference type="Pfam" id="PF03372"/>
    </source>
</evidence>
<feature type="binding site" evidence="7">
    <location>
        <position position="150"/>
    </location>
    <ligand>
        <name>Mg(2+)</name>
        <dbReference type="ChEBI" id="CHEBI:18420"/>
        <label>1</label>
    </ligand>
</feature>
<feature type="binding site" evidence="7">
    <location>
        <position position="248"/>
    </location>
    <ligand>
        <name>Mg(2+)</name>
        <dbReference type="ChEBI" id="CHEBI:18420"/>
        <label>1</label>
    </ligand>
</feature>
<dbReference type="EMBL" id="FWWU01000009">
    <property type="protein sequence ID" value="SMB96229.1"/>
    <property type="molecule type" value="Genomic_DNA"/>
</dbReference>
<dbReference type="Pfam" id="PF03372">
    <property type="entry name" value="Exo_endo_phos"/>
    <property type="match status" value="1"/>
</dbReference>
<evidence type="ECO:0000256" key="8">
    <source>
        <dbReference type="PIRSR" id="PIRSR604808-3"/>
    </source>
</evidence>
<dbReference type="NCBIfam" id="TIGR00633">
    <property type="entry name" value="xth"/>
    <property type="match status" value="1"/>
</dbReference>
<dbReference type="GO" id="GO:0004519">
    <property type="term" value="F:endonuclease activity"/>
    <property type="evidence" value="ECO:0007669"/>
    <property type="project" value="InterPro"/>
</dbReference>
<organism evidence="10 11">
    <name type="scientific">Deinococcus hopiensis KR-140</name>
    <dbReference type="NCBI Taxonomy" id="695939"/>
    <lineage>
        <taxon>Bacteria</taxon>
        <taxon>Thermotogati</taxon>
        <taxon>Deinococcota</taxon>
        <taxon>Deinococci</taxon>
        <taxon>Deinococcales</taxon>
        <taxon>Deinococcaceae</taxon>
        <taxon>Deinococcus</taxon>
    </lineage>
</organism>
<dbReference type="GO" id="GO:0008311">
    <property type="term" value="F:double-stranded DNA 3'-5' DNA exonuclease activity"/>
    <property type="evidence" value="ECO:0007669"/>
    <property type="project" value="InterPro"/>
</dbReference>
<dbReference type="InterPro" id="IPR020847">
    <property type="entry name" value="AP_endonuclease_F1_BS"/>
</dbReference>
<feature type="binding site" evidence="7">
    <location>
        <position position="38"/>
    </location>
    <ligand>
        <name>Mg(2+)</name>
        <dbReference type="ChEBI" id="CHEBI:18420"/>
        <label>1</label>
    </ligand>
</feature>
<dbReference type="PANTHER" id="PTHR43250">
    <property type="entry name" value="EXODEOXYRIBONUCLEASE III"/>
    <property type="match status" value="1"/>
</dbReference>
<name>A0A1W1VSB0_9DEIO</name>
<feature type="binding site" evidence="7">
    <location>
        <position position="148"/>
    </location>
    <ligand>
        <name>Mg(2+)</name>
        <dbReference type="ChEBI" id="CHEBI:18420"/>
        <label>1</label>
    </ligand>
</feature>
<evidence type="ECO:0000256" key="7">
    <source>
        <dbReference type="PIRSR" id="PIRSR604808-2"/>
    </source>
</evidence>
<feature type="site" description="Important for catalytic activity" evidence="8">
    <location>
        <position position="219"/>
    </location>
</feature>
<evidence type="ECO:0000256" key="2">
    <source>
        <dbReference type="ARBA" id="ARBA00007092"/>
    </source>
</evidence>
<keyword evidence="7" id="KW-0464">Manganese</keyword>
<dbReference type="CDD" id="cd09086">
    <property type="entry name" value="ExoIII-like_AP-endo"/>
    <property type="match status" value="1"/>
</dbReference>
<dbReference type="GO" id="GO:0003677">
    <property type="term" value="F:DNA binding"/>
    <property type="evidence" value="ECO:0007669"/>
    <property type="project" value="InterPro"/>
</dbReference>
<comment type="cofactor">
    <cofactor evidence="1">
        <name>Mn(2+)</name>
        <dbReference type="ChEBI" id="CHEBI:29035"/>
    </cofactor>
</comment>
<feature type="binding site" evidence="7">
    <location>
        <position position="249"/>
    </location>
    <ligand>
        <name>Mg(2+)</name>
        <dbReference type="ChEBI" id="CHEBI:18420"/>
        <label>1</label>
    </ligand>
</feature>
<dbReference type="InterPro" id="IPR004808">
    <property type="entry name" value="AP_endonuc_1"/>
</dbReference>
<feature type="active site" description="Proton donor/acceptor" evidence="6">
    <location>
        <position position="148"/>
    </location>
</feature>
<keyword evidence="5 7" id="KW-0460">Magnesium</keyword>
<dbReference type="PROSITE" id="PS51435">
    <property type="entry name" value="AP_NUCLEASE_F1_4"/>
    <property type="match status" value="1"/>
</dbReference>
<sequence>MNPGLKLATWNVNSLNVRLPQVLAWLEAERPDVLALQETKLEDSRFPAAFAELGYACAFSGQKTYNGVALVSRLPLEDVQIGIPDFGDPQRRVLAATVGSVRVVCLYVPNGQAVGSEKYAYKLEWMAAARDWLRAELESHPRLAVVGDFNVAPEDRDVHSPKRWAGQILVSESEREAFRALLDLGLRDAFRLHEQPERVFSWWPYGRLGFPRNWGLRIDHILVSEGLAGSCRGCAVDAGPRGHERPSDHAPVVATFG</sequence>
<dbReference type="GO" id="GO:0006281">
    <property type="term" value="P:DNA repair"/>
    <property type="evidence" value="ECO:0007669"/>
    <property type="project" value="InterPro"/>
</dbReference>
<dbReference type="GO" id="GO:0046872">
    <property type="term" value="F:metal ion binding"/>
    <property type="evidence" value="ECO:0007669"/>
    <property type="project" value="UniProtKB-KW"/>
</dbReference>
<protein>
    <submittedName>
        <fullName evidence="10">Exodeoxyribonuclease-3</fullName>
    </submittedName>
</protein>
<dbReference type="Gene3D" id="3.60.10.10">
    <property type="entry name" value="Endonuclease/exonuclease/phosphatase"/>
    <property type="match status" value="1"/>
</dbReference>
<dbReference type="InterPro" id="IPR005135">
    <property type="entry name" value="Endo/exonuclease/phosphatase"/>
</dbReference>
<dbReference type="InterPro" id="IPR037493">
    <property type="entry name" value="ExoIII-like"/>
</dbReference>
<evidence type="ECO:0000256" key="5">
    <source>
        <dbReference type="ARBA" id="ARBA00022842"/>
    </source>
</evidence>
<dbReference type="NCBIfam" id="TIGR00195">
    <property type="entry name" value="exoDNase_III"/>
    <property type="match status" value="1"/>
</dbReference>
<evidence type="ECO:0000256" key="6">
    <source>
        <dbReference type="PIRSR" id="PIRSR604808-1"/>
    </source>
</evidence>
<feature type="active site" description="Proton acceptor" evidence="6">
    <location>
        <position position="249"/>
    </location>
</feature>
<dbReference type="PROSITE" id="PS00726">
    <property type="entry name" value="AP_NUCLEASE_F1_1"/>
    <property type="match status" value="1"/>
</dbReference>
<gene>
    <name evidence="10" type="ORF">SAMN00790413_03210</name>
</gene>
<dbReference type="RefSeq" id="WP_245808533.1">
    <property type="nucleotide sequence ID" value="NZ_FWWU01000009.1"/>
</dbReference>
<dbReference type="PANTHER" id="PTHR43250:SF2">
    <property type="entry name" value="EXODEOXYRIBONUCLEASE III"/>
    <property type="match status" value="1"/>
</dbReference>
<keyword evidence="11" id="KW-1185">Reference proteome</keyword>